<protein>
    <recommendedName>
        <fullName evidence="3">Reverse transcriptase</fullName>
    </recommendedName>
</protein>
<organism evidence="1 2">
    <name type="scientific">Abeliophyllum distichum</name>
    <dbReference type="NCBI Taxonomy" id="126358"/>
    <lineage>
        <taxon>Eukaryota</taxon>
        <taxon>Viridiplantae</taxon>
        <taxon>Streptophyta</taxon>
        <taxon>Embryophyta</taxon>
        <taxon>Tracheophyta</taxon>
        <taxon>Spermatophyta</taxon>
        <taxon>Magnoliopsida</taxon>
        <taxon>eudicotyledons</taxon>
        <taxon>Gunneridae</taxon>
        <taxon>Pentapetalae</taxon>
        <taxon>asterids</taxon>
        <taxon>lamiids</taxon>
        <taxon>Lamiales</taxon>
        <taxon>Oleaceae</taxon>
        <taxon>Forsythieae</taxon>
        <taxon>Abeliophyllum</taxon>
    </lineage>
</organism>
<evidence type="ECO:0008006" key="3">
    <source>
        <dbReference type="Google" id="ProtNLM"/>
    </source>
</evidence>
<dbReference type="Proteomes" id="UP001604336">
    <property type="component" value="Unassembled WGS sequence"/>
</dbReference>
<sequence>MVNRRGIEANPEKIKALLEMSTPLNPKADAKPDRSSGENGFGTGIMLISLEGHKLHSVLHFRFRASQCCRIRSSPSWYETLRTDNHSADTLSKPTSNKDSDLLRCVKIEFLPKLTTEQDDAMFFIEESDSWIRPIFSYLTGKVLLEDKDEARKV</sequence>
<dbReference type="EMBL" id="JBFOLK010000010">
    <property type="protein sequence ID" value="KAL2479483.1"/>
    <property type="molecule type" value="Genomic_DNA"/>
</dbReference>
<reference evidence="2" key="1">
    <citation type="submission" date="2024-07" db="EMBL/GenBank/DDBJ databases">
        <title>Two chromosome-level genome assemblies of Korean endemic species Abeliophyllum distichum and Forsythia ovata (Oleaceae).</title>
        <authorList>
            <person name="Jang H."/>
        </authorList>
    </citation>
    <scope>NUCLEOTIDE SEQUENCE [LARGE SCALE GENOMIC DNA]</scope>
</reference>
<comment type="caution">
    <text evidence="1">The sequence shown here is derived from an EMBL/GenBank/DDBJ whole genome shotgun (WGS) entry which is preliminary data.</text>
</comment>
<keyword evidence="2" id="KW-1185">Reference proteome</keyword>
<proteinExistence type="predicted"/>
<name>A0ABD1QVE0_9LAMI</name>
<gene>
    <name evidence="1" type="ORF">Adt_32449</name>
</gene>
<evidence type="ECO:0000313" key="2">
    <source>
        <dbReference type="Proteomes" id="UP001604336"/>
    </source>
</evidence>
<accession>A0ABD1QVE0</accession>
<dbReference type="AlphaFoldDB" id="A0ABD1QVE0"/>
<evidence type="ECO:0000313" key="1">
    <source>
        <dbReference type="EMBL" id="KAL2479483.1"/>
    </source>
</evidence>